<name>A0ABP2B644_9LACO</name>
<evidence type="ECO:0000313" key="2">
    <source>
        <dbReference type="Proteomes" id="UP000199271"/>
    </source>
</evidence>
<dbReference type="EMBL" id="FBSY01000007">
    <property type="protein sequence ID" value="CUW10671.1"/>
    <property type="molecule type" value="Genomic_DNA"/>
</dbReference>
<accession>A0ABP2B644</accession>
<organism evidence="1 2">
    <name type="scientific">Leuconostoc gasicomitatum</name>
    <dbReference type="NCBI Taxonomy" id="115778"/>
    <lineage>
        <taxon>Bacteria</taxon>
        <taxon>Bacillati</taxon>
        <taxon>Bacillota</taxon>
        <taxon>Bacilli</taxon>
        <taxon>Lactobacillales</taxon>
        <taxon>Lactobacillaceae</taxon>
        <taxon>Leuconostoc</taxon>
        <taxon>Leuconostoc gelidum group</taxon>
    </lineage>
</organism>
<keyword evidence="2" id="KW-1185">Reference proteome</keyword>
<reference evidence="1 2" key="1">
    <citation type="submission" date="2015-12" db="EMBL/GenBank/DDBJ databases">
        <authorList>
            <person name="Andreevskaya M."/>
        </authorList>
    </citation>
    <scope>NUCLEOTIDE SEQUENCE [LARGE SCALE GENOMIC DNA]</scope>
    <source>
        <strain evidence="1 2">C122c</strain>
    </source>
</reference>
<comment type="caution">
    <text evidence="1">The sequence shown here is derived from an EMBL/GenBank/DDBJ whole genome shotgun (WGS) entry which is preliminary data.</text>
</comment>
<evidence type="ECO:0000313" key="1">
    <source>
        <dbReference type="EMBL" id="CUW10671.1"/>
    </source>
</evidence>
<proteinExistence type="predicted"/>
<dbReference type="RefSeq" id="WP_257641200.1">
    <property type="nucleotide sequence ID" value="NZ_FBSY01000007.1"/>
</dbReference>
<protein>
    <submittedName>
        <fullName evidence="1">Uncharacterized protein</fullName>
    </submittedName>
</protein>
<sequence>MPPLTINKKTGIDIYLLDAHQKYGEPIGELSEEQQAALDKWCDSLQ</sequence>
<dbReference type="Proteomes" id="UP000199271">
    <property type="component" value="Unassembled WGS sequence"/>
</dbReference>
<gene>
    <name evidence="1" type="ORF">C122C_0833</name>
</gene>